<feature type="region of interest" description="Disordered" evidence="1">
    <location>
        <begin position="1"/>
        <end position="82"/>
    </location>
</feature>
<comment type="caution">
    <text evidence="2">The sequence shown here is derived from an EMBL/GenBank/DDBJ whole genome shotgun (WGS) entry which is preliminary data.</text>
</comment>
<proteinExistence type="predicted"/>
<evidence type="ECO:0000313" key="2">
    <source>
        <dbReference type="EMBL" id="GFF33191.1"/>
    </source>
</evidence>
<organism evidence="2 3">
    <name type="scientific">Aspergillus udagawae</name>
    <dbReference type="NCBI Taxonomy" id="91492"/>
    <lineage>
        <taxon>Eukaryota</taxon>
        <taxon>Fungi</taxon>
        <taxon>Dikarya</taxon>
        <taxon>Ascomycota</taxon>
        <taxon>Pezizomycotina</taxon>
        <taxon>Eurotiomycetes</taxon>
        <taxon>Eurotiomycetidae</taxon>
        <taxon>Eurotiales</taxon>
        <taxon>Aspergillaceae</taxon>
        <taxon>Aspergillus</taxon>
        <taxon>Aspergillus subgen. Fumigati</taxon>
    </lineage>
</organism>
<protein>
    <submittedName>
        <fullName evidence="2">Uncharacterized protein</fullName>
    </submittedName>
</protein>
<sequence>MSKTTTPPSAKRENTQDQPGVEMLPGTNNPLKQKQKMTTPDSYTSTEERKKQQSSISVGNHQQGALCGSSNHRIPSLKNTRLPPTCCEFVPDPEFRNKASIQVDVE</sequence>
<accession>A0A8H3NNK6</accession>
<evidence type="ECO:0000313" key="3">
    <source>
        <dbReference type="Proteomes" id="UP000465221"/>
    </source>
</evidence>
<name>A0A8H3NNK6_9EURO</name>
<reference evidence="2 3" key="1">
    <citation type="submission" date="2020-01" db="EMBL/GenBank/DDBJ databases">
        <title>Draft genome sequence of Aspergillus udagawae IFM 46972.</title>
        <authorList>
            <person name="Takahashi H."/>
            <person name="Yaguchi T."/>
        </authorList>
    </citation>
    <scope>NUCLEOTIDE SEQUENCE [LARGE SCALE GENOMIC DNA]</scope>
    <source>
        <strain evidence="2 3">IFM 46972</strain>
    </source>
</reference>
<gene>
    <name evidence="2" type="ORF">IFM46972_03806</name>
</gene>
<feature type="compositionally biased region" description="Polar residues" evidence="1">
    <location>
        <begin position="53"/>
        <end position="79"/>
    </location>
</feature>
<dbReference type="AlphaFoldDB" id="A0A8H3NNK6"/>
<feature type="compositionally biased region" description="Polar residues" evidence="1">
    <location>
        <begin position="26"/>
        <end position="45"/>
    </location>
</feature>
<dbReference type="Proteomes" id="UP000465221">
    <property type="component" value="Unassembled WGS sequence"/>
</dbReference>
<dbReference type="EMBL" id="BLKC01000020">
    <property type="protein sequence ID" value="GFF33191.1"/>
    <property type="molecule type" value="Genomic_DNA"/>
</dbReference>
<evidence type="ECO:0000256" key="1">
    <source>
        <dbReference type="SAM" id="MobiDB-lite"/>
    </source>
</evidence>